<organism evidence="7 8">
    <name type="scientific">Marasmius tenuissimus</name>
    <dbReference type="NCBI Taxonomy" id="585030"/>
    <lineage>
        <taxon>Eukaryota</taxon>
        <taxon>Fungi</taxon>
        <taxon>Dikarya</taxon>
        <taxon>Basidiomycota</taxon>
        <taxon>Agaricomycotina</taxon>
        <taxon>Agaricomycetes</taxon>
        <taxon>Agaricomycetidae</taxon>
        <taxon>Agaricales</taxon>
        <taxon>Marasmiineae</taxon>
        <taxon>Marasmiaceae</taxon>
        <taxon>Marasmius</taxon>
    </lineage>
</organism>
<evidence type="ECO:0000256" key="6">
    <source>
        <dbReference type="SAM" id="Phobius"/>
    </source>
</evidence>
<name>A0ABR2ZS65_9AGAR</name>
<keyword evidence="8" id="KW-1185">Reference proteome</keyword>
<dbReference type="InterPro" id="IPR004835">
    <property type="entry name" value="Chitin_synth"/>
</dbReference>
<evidence type="ECO:0000256" key="3">
    <source>
        <dbReference type="ARBA" id="ARBA00023136"/>
    </source>
</evidence>
<feature type="transmembrane region" description="Helical" evidence="6">
    <location>
        <begin position="356"/>
        <end position="377"/>
    </location>
</feature>
<reference evidence="7 8" key="1">
    <citation type="submission" date="2024-05" db="EMBL/GenBank/DDBJ databases">
        <title>A draft genome resource for the thread blight pathogen Marasmius tenuissimus strain MS-2.</title>
        <authorList>
            <person name="Yulfo-Soto G.E."/>
            <person name="Baruah I.K."/>
            <person name="Amoako-Attah I."/>
            <person name="Bukari Y."/>
            <person name="Meinhardt L.W."/>
            <person name="Bailey B.A."/>
            <person name="Cohen S.P."/>
        </authorList>
    </citation>
    <scope>NUCLEOTIDE SEQUENCE [LARGE SCALE GENOMIC DNA]</scope>
    <source>
        <strain evidence="7 8">MS-2</strain>
    </source>
</reference>
<evidence type="ECO:0008006" key="9">
    <source>
        <dbReference type="Google" id="ProtNLM"/>
    </source>
</evidence>
<evidence type="ECO:0000256" key="4">
    <source>
        <dbReference type="ARBA" id="ARBA00048014"/>
    </source>
</evidence>
<keyword evidence="2 6" id="KW-0812">Transmembrane</keyword>
<protein>
    <recommendedName>
        <fullName evidence="9">Chitin synthase</fullName>
    </recommendedName>
</protein>
<evidence type="ECO:0000313" key="8">
    <source>
        <dbReference type="Proteomes" id="UP001437256"/>
    </source>
</evidence>
<dbReference type="InterPro" id="IPR027417">
    <property type="entry name" value="P-loop_NTPase"/>
</dbReference>
<proteinExistence type="predicted"/>
<evidence type="ECO:0000256" key="5">
    <source>
        <dbReference type="SAM" id="MobiDB-lite"/>
    </source>
</evidence>
<keyword evidence="6" id="KW-1133">Transmembrane helix</keyword>
<evidence type="ECO:0000256" key="2">
    <source>
        <dbReference type="ARBA" id="ARBA00022692"/>
    </source>
</evidence>
<dbReference type="PANTHER" id="PTHR22914">
    <property type="entry name" value="CHITIN SYNTHASE"/>
    <property type="match status" value="1"/>
</dbReference>
<dbReference type="SUPFAM" id="SSF52540">
    <property type="entry name" value="P-loop containing nucleoside triphosphate hydrolases"/>
    <property type="match status" value="1"/>
</dbReference>
<accession>A0ABR2ZS65</accession>
<sequence>MVSEESPFEKDDEVATKPGGCVAGEFRAALDALFETLDEAQARHVFCVNPNDSQLPYQLEGKGQVRSFGSAEIAKRCGVVFEVNMTPEEFCERYGEGMAEVGVMEGTEKERVQQARTASGLESMDIVLGNQQVHFNAPMNPLELEMYHRIKNVIGVNPTFYEYLSTVDADVDRRQVLRQPAHLCVRSLRFPSLLVEITLSSYSMIHDKKLLGACGETELANAKQSIITMMQVYEYFISHHMAKAFESLFGSSPVFLVVLPSTVIQDYSENPGRHPSHEEPSPSWRRSLPHDFALEALPAAQDSSLFEMLTRTRLHPTIGRFVLSQRRRWINSTVHNLGELIFLDQLCGFCCFSMRFIVMIDLISTLIQPVTVVYLTYPIVNVARGDQAVPLQSLIMLAAIYGLQAHVFIFHRKWDMIGWMFYILAIPAFTFFLPLYSFWRMDDFSWGQTRLVLGESGKKSIVHENELWDKESNHSIGSWVPPTKFKNDGYAGRETIYHGQGGPFAGGQDRSYSPAPSQGMYPPPGYQSGRNTPMLQYGMPAPMTPFGAPQSSMLHQPTISRPGSISPHLTLASLPLSFVIQVDHPSRSFTYNCHPRKS</sequence>
<evidence type="ECO:0000313" key="7">
    <source>
        <dbReference type="EMBL" id="KAL0064515.1"/>
    </source>
</evidence>
<feature type="transmembrane region" description="Helical" evidence="6">
    <location>
        <begin position="416"/>
        <end position="439"/>
    </location>
</feature>
<feature type="transmembrane region" description="Helical" evidence="6">
    <location>
        <begin position="389"/>
        <end position="410"/>
    </location>
</feature>
<dbReference type="EMBL" id="JBBXMP010000061">
    <property type="protein sequence ID" value="KAL0064515.1"/>
    <property type="molecule type" value="Genomic_DNA"/>
</dbReference>
<comment type="caution">
    <text evidence="7">The sequence shown here is derived from an EMBL/GenBank/DDBJ whole genome shotgun (WGS) entry which is preliminary data.</text>
</comment>
<comment type="catalytic activity">
    <reaction evidence="4">
        <text>[(1-&gt;4)-N-acetyl-beta-D-glucosaminyl](n) + UDP-N-acetyl-alpha-D-glucosamine = [(1-&gt;4)-N-acetyl-beta-D-glucosaminyl](n+1) + UDP + H(+)</text>
        <dbReference type="Rhea" id="RHEA:16637"/>
        <dbReference type="Rhea" id="RHEA-COMP:9593"/>
        <dbReference type="Rhea" id="RHEA-COMP:9595"/>
        <dbReference type="ChEBI" id="CHEBI:15378"/>
        <dbReference type="ChEBI" id="CHEBI:17029"/>
        <dbReference type="ChEBI" id="CHEBI:57705"/>
        <dbReference type="ChEBI" id="CHEBI:58223"/>
        <dbReference type="EC" id="2.4.1.16"/>
    </reaction>
</comment>
<dbReference type="Proteomes" id="UP001437256">
    <property type="component" value="Unassembled WGS sequence"/>
</dbReference>
<feature type="region of interest" description="Disordered" evidence="5">
    <location>
        <begin position="501"/>
        <end position="531"/>
    </location>
</feature>
<evidence type="ECO:0000256" key="1">
    <source>
        <dbReference type="ARBA" id="ARBA00004141"/>
    </source>
</evidence>
<dbReference type="Pfam" id="PF03142">
    <property type="entry name" value="Chitin_synth_2"/>
    <property type="match status" value="2"/>
</dbReference>
<gene>
    <name evidence="7" type="ORF">AAF712_008573</name>
</gene>
<keyword evidence="3 6" id="KW-0472">Membrane</keyword>
<comment type="subcellular location">
    <subcellularLocation>
        <location evidence="1">Membrane</location>
        <topology evidence="1">Multi-pass membrane protein</topology>
    </subcellularLocation>
</comment>
<dbReference type="PANTHER" id="PTHR22914:SF45">
    <property type="entry name" value="CHITIN SYNTHASE"/>
    <property type="match status" value="1"/>
</dbReference>